<dbReference type="Proteomes" id="UP001164746">
    <property type="component" value="Chromosome 6"/>
</dbReference>
<reference evidence="1" key="1">
    <citation type="submission" date="2022-11" db="EMBL/GenBank/DDBJ databases">
        <title>Centuries of genome instability and evolution in soft-shell clam transmissible cancer (bioRxiv).</title>
        <authorList>
            <person name="Hart S.F.M."/>
            <person name="Yonemitsu M.A."/>
            <person name="Giersch R.M."/>
            <person name="Beal B.F."/>
            <person name="Arriagada G."/>
            <person name="Davis B.W."/>
            <person name="Ostrander E.A."/>
            <person name="Goff S.P."/>
            <person name="Metzger M.J."/>
        </authorList>
    </citation>
    <scope>NUCLEOTIDE SEQUENCE</scope>
    <source>
        <strain evidence="1">MELC-2E11</strain>
        <tissue evidence="1">Siphon/mantle</tissue>
    </source>
</reference>
<accession>A0ABY7EF83</accession>
<sequence>MALSSKYPKTDENKTIHNLVCNQILADQSEFKLESTKRVLPFPAIVIPTCKHIKMAYKGGAKVQKKSRVQVWLYEQVNLRIEGCIAVANVLNRHDTLEISSYGGKQCNKGVADRPRRPRVL</sequence>
<dbReference type="EMBL" id="CP111017">
    <property type="protein sequence ID" value="WAR08673.1"/>
    <property type="molecule type" value="Genomic_DNA"/>
</dbReference>
<evidence type="ECO:0000313" key="2">
    <source>
        <dbReference type="Proteomes" id="UP001164746"/>
    </source>
</evidence>
<evidence type="ECO:0000313" key="1">
    <source>
        <dbReference type="EMBL" id="WAR08673.1"/>
    </source>
</evidence>
<proteinExistence type="predicted"/>
<gene>
    <name evidence="1" type="ORF">MAR_018631</name>
</gene>
<protein>
    <submittedName>
        <fullName evidence="1">RUXE-like protein</fullName>
    </submittedName>
</protein>
<name>A0ABY7EF83_MYAAR</name>
<keyword evidence="2" id="KW-1185">Reference proteome</keyword>
<organism evidence="1 2">
    <name type="scientific">Mya arenaria</name>
    <name type="common">Soft-shell clam</name>
    <dbReference type="NCBI Taxonomy" id="6604"/>
    <lineage>
        <taxon>Eukaryota</taxon>
        <taxon>Metazoa</taxon>
        <taxon>Spiralia</taxon>
        <taxon>Lophotrochozoa</taxon>
        <taxon>Mollusca</taxon>
        <taxon>Bivalvia</taxon>
        <taxon>Autobranchia</taxon>
        <taxon>Heteroconchia</taxon>
        <taxon>Euheterodonta</taxon>
        <taxon>Imparidentia</taxon>
        <taxon>Neoheterodontei</taxon>
        <taxon>Myida</taxon>
        <taxon>Myoidea</taxon>
        <taxon>Myidae</taxon>
        <taxon>Mya</taxon>
    </lineage>
</organism>